<evidence type="ECO:0000259" key="9">
    <source>
        <dbReference type="PROSITE" id="PS51192"/>
    </source>
</evidence>
<comment type="function">
    <text evidence="6">Catalyzes the cleavage of L-kynurenine (L-Kyn) and L-3-hydroxykynurenine (L-3OHKyn) into anthranilic acid (AA) and 3-hydroxyanthranilic acid (3-OHAA), respectively.</text>
</comment>
<evidence type="ECO:0000259" key="10">
    <source>
        <dbReference type="PROSITE" id="PS51194"/>
    </source>
</evidence>
<dbReference type="GO" id="GO:0005524">
    <property type="term" value="F:ATP binding"/>
    <property type="evidence" value="ECO:0007669"/>
    <property type="project" value="InterPro"/>
</dbReference>
<dbReference type="InterPro" id="IPR011992">
    <property type="entry name" value="EF-hand-dom_pair"/>
</dbReference>
<feature type="domain" description="EF-hand" evidence="8">
    <location>
        <begin position="800"/>
        <end position="835"/>
    </location>
</feature>
<dbReference type="GO" id="GO:0097053">
    <property type="term" value="P:L-kynurenine catabolic process"/>
    <property type="evidence" value="ECO:0007669"/>
    <property type="project" value="UniProtKB-UniRule"/>
</dbReference>
<dbReference type="Proteomes" id="UP001152797">
    <property type="component" value="Unassembled WGS sequence"/>
</dbReference>
<keyword evidence="13" id="KW-1185">Reference proteome</keyword>
<feature type="compositionally biased region" description="Low complexity" evidence="7">
    <location>
        <begin position="1"/>
        <end position="14"/>
    </location>
</feature>
<evidence type="ECO:0000256" key="7">
    <source>
        <dbReference type="SAM" id="MobiDB-lite"/>
    </source>
</evidence>
<feature type="region of interest" description="Disordered" evidence="7">
    <location>
        <begin position="314"/>
        <end position="382"/>
    </location>
</feature>
<dbReference type="HAMAP" id="MF_01970">
    <property type="entry name" value="Kynureninase"/>
    <property type="match status" value="1"/>
</dbReference>
<dbReference type="Pfam" id="PF22580">
    <property type="entry name" value="KYNU_C"/>
    <property type="match status" value="1"/>
</dbReference>
<comment type="catalytic activity">
    <reaction evidence="6">
        <text>3-hydroxy-L-kynurenine + H2O = 3-hydroxyanthranilate + L-alanine + H(+)</text>
        <dbReference type="Rhea" id="RHEA:25143"/>
        <dbReference type="ChEBI" id="CHEBI:15377"/>
        <dbReference type="ChEBI" id="CHEBI:15378"/>
        <dbReference type="ChEBI" id="CHEBI:36559"/>
        <dbReference type="ChEBI" id="CHEBI:57972"/>
        <dbReference type="ChEBI" id="CHEBI:58125"/>
    </reaction>
</comment>
<comment type="caution">
    <text evidence="11">The sequence shown here is derived from an EMBL/GenBank/DDBJ whole genome shotgun (WGS) entry which is preliminary data.</text>
</comment>
<dbReference type="GO" id="GO:0030429">
    <property type="term" value="F:kynureninase activity"/>
    <property type="evidence" value="ECO:0007669"/>
    <property type="project" value="UniProtKB-UniRule"/>
</dbReference>
<dbReference type="InterPro" id="IPR032438">
    <property type="entry name" value="ERCC3_RAD25_C"/>
</dbReference>
<dbReference type="InterPro" id="IPR015422">
    <property type="entry name" value="PyrdxlP-dep_Trfase_small"/>
</dbReference>
<accession>A0A9P1BIT0</accession>
<dbReference type="InterPro" id="IPR015424">
    <property type="entry name" value="PyrdxlP-dep_Trfase"/>
</dbReference>
<dbReference type="InterPro" id="IPR001650">
    <property type="entry name" value="Helicase_C-like"/>
</dbReference>
<feature type="binding site" evidence="6">
    <location>
        <position position="5066"/>
    </location>
    <ligand>
        <name>pyridoxal 5'-phosphate</name>
        <dbReference type="ChEBI" id="CHEBI:597326"/>
    </ligand>
</feature>
<evidence type="ECO:0000256" key="2">
    <source>
        <dbReference type="ARBA" id="ARBA00022642"/>
    </source>
</evidence>
<feature type="domain" description="EF-hand" evidence="8">
    <location>
        <begin position="633"/>
        <end position="668"/>
    </location>
</feature>
<feature type="region of interest" description="Disordered" evidence="7">
    <location>
        <begin position="1"/>
        <end position="55"/>
    </location>
</feature>
<comment type="similarity">
    <text evidence="1">Belongs to the helicase family. RAD25/XPB subfamily.</text>
</comment>
<feature type="binding site" evidence="6">
    <location>
        <position position="4930"/>
    </location>
    <ligand>
        <name>pyridoxal 5'-phosphate</name>
        <dbReference type="ChEBI" id="CHEBI:597326"/>
    </ligand>
</feature>
<dbReference type="PANTHER" id="PTHR14084:SF0">
    <property type="entry name" value="KYNURENINASE"/>
    <property type="match status" value="1"/>
</dbReference>
<feature type="binding site" evidence="6">
    <location>
        <position position="5044"/>
    </location>
    <ligand>
        <name>pyridoxal 5'-phosphate</name>
        <dbReference type="ChEBI" id="CHEBI:597326"/>
    </ligand>
</feature>
<dbReference type="SUPFAM" id="SSF47473">
    <property type="entry name" value="EF-hand"/>
    <property type="match status" value="4"/>
</dbReference>
<dbReference type="GO" id="GO:0043420">
    <property type="term" value="P:anthranilate metabolic process"/>
    <property type="evidence" value="ECO:0007669"/>
    <property type="project" value="UniProtKB-UniRule"/>
</dbReference>
<comment type="subcellular location">
    <subcellularLocation>
        <location evidence="6">Cytoplasm</location>
    </subcellularLocation>
</comment>
<keyword evidence="5 6" id="KW-0663">Pyridoxal phosphate</keyword>
<feature type="domain" description="EF-hand" evidence="8">
    <location>
        <begin position="466"/>
        <end position="501"/>
    </location>
</feature>
<keyword evidence="3 6" id="KW-0378">Hydrolase</keyword>
<evidence type="ECO:0000256" key="3">
    <source>
        <dbReference type="ARBA" id="ARBA00022801"/>
    </source>
</evidence>
<dbReference type="SUPFAM" id="SSF52540">
    <property type="entry name" value="P-loop containing nucleoside triphosphate hydrolases"/>
    <property type="match status" value="1"/>
</dbReference>
<dbReference type="InterPro" id="IPR018247">
    <property type="entry name" value="EF_Hand_1_Ca_BS"/>
</dbReference>
<comment type="caution">
    <text evidence="6">Lacks conserved residue(s) required for the propagation of feature annotation.</text>
</comment>
<dbReference type="GO" id="GO:0003677">
    <property type="term" value="F:DNA binding"/>
    <property type="evidence" value="ECO:0007669"/>
    <property type="project" value="InterPro"/>
</dbReference>
<dbReference type="OrthoDB" id="409293at2759"/>
<dbReference type="Pfam" id="PF04851">
    <property type="entry name" value="ResIII"/>
    <property type="match status" value="1"/>
</dbReference>
<dbReference type="PROSITE" id="PS51194">
    <property type="entry name" value="HELICASE_CTER"/>
    <property type="match status" value="1"/>
</dbReference>
<feature type="domain" description="Helicase ATP-binding" evidence="9">
    <location>
        <begin position="3553"/>
        <end position="3714"/>
    </location>
</feature>
<evidence type="ECO:0000256" key="6">
    <source>
        <dbReference type="HAMAP-Rule" id="MF_03017"/>
    </source>
</evidence>
<dbReference type="PROSITE" id="PS00018">
    <property type="entry name" value="EF_HAND_1"/>
    <property type="match status" value="8"/>
</dbReference>
<dbReference type="CDD" id="cd00051">
    <property type="entry name" value="EFh"/>
    <property type="match status" value="2"/>
</dbReference>
<dbReference type="SUPFAM" id="SSF53383">
    <property type="entry name" value="PLP-dependent transferases"/>
    <property type="match status" value="1"/>
</dbReference>
<dbReference type="EMBL" id="CAMXCT030000121">
    <property type="protein sequence ID" value="CAL4761511.1"/>
    <property type="molecule type" value="Genomic_DNA"/>
</dbReference>
<comment type="pathway">
    <text evidence="6">Cofactor biosynthesis; NAD(+) biosynthesis; quinolinate from L-kynurenine: step 2/3.</text>
</comment>
<dbReference type="InterPro" id="IPR015421">
    <property type="entry name" value="PyrdxlP-dep_Trfase_major"/>
</dbReference>
<dbReference type="SMART" id="SM00487">
    <property type="entry name" value="DEXDc"/>
    <property type="match status" value="1"/>
</dbReference>
<feature type="region of interest" description="Disordered" evidence="7">
    <location>
        <begin position="74"/>
        <end position="124"/>
    </location>
</feature>
<feature type="compositionally biased region" description="Polar residues" evidence="7">
    <location>
        <begin position="107"/>
        <end position="121"/>
    </location>
</feature>
<feature type="compositionally biased region" description="Low complexity" evidence="7">
    <location>
        <begin position="4099"/>
        <end position="4128"/>
    </location>
</feature>
<keyword evidence="4" id="KW-0106">Calcium</keyword>
<dbReference type="InterPro" id="IPR002048">
    <property type="entry name" value="EF_hand_dom"/>
</dbReference>
<dbReference type="InterPro" id="IPR006935">
    <property type="entry name" value="Helicase/UvrB_N"/>
</dbReference>
<evidence type="ECO:0000259" key="8">
    <source>
        <dbReference type="PROSITE" id="PS50222"/>
    </source>
</evidence>
<comment type="similarity">
    <text evidence="6">Belongs to the kynureninase family.</text>
</comment>
<feature type="region of interest" description="Disordered" evidence="7">
    <location>
        <begin position="1006"/>
        <end position="1036"/>
    </location>
</feature>
<dbReference type="Gene3D" id="3.40.640.10">
    <property type="entry name" value="Type I PLP-dependent aspartate aminotransferase-like (Major domain)"/>
    <property type="match status" value="1"/>
</dbReference>
<keyword evidence="2 6" id="KW-0662">Pyridine nucleotide biosynthesis</keyword>
<reference evidence="12 13" key="2">
    <citation type="submission" date="2024-05" db="EMBL/GenBank/DDBJ databases">
        <authorList>
            <person name="Chen Y."/>
            <person name="Shah S."/>
            <person name="Dougan E. K."/>
            <person name="Thang M."/>
            <person name="Chan C."/>
        </authorList>
    </citation>
    <scope>NUCLEOTIDE SEQUENCE [LARGE SCALE GENOMIC DNA]</scope>
</reference>
<name>A0A9P1BIT0_9DINO</name>
<feature type="domain" description="EF-hand" evidence="8">
    <location>
        <begin position="200"/>
        <end position="235"/>
    </location>
</feature>
<dbReference type="Pfam" id="PF13202">
    <property type="entry name" value="EF-hand_5"/>
    <property type="match status" value="3"/>
</dbReference>
<comment type="pathway">
    <text evidence="6">Amino-acid degradation; L-kynurenine degradation; L-alanine and anthranilate from L-kynurenine: step 1/1.</text>
</comment>
<keyword evidence="6" id="KW-0963">Cytoplasm</keyword>
<dbReference type="GO" id="GO:0019441">
    <property type="term" value="P:L-tryptophan catabolic process to kynurenine"/>
    <property type="evidence" value="ECO:0007669"/>
    <property type="project" value="TreeGrafter"/>
</dbReference>
<dbReference type="NCBIfam" id="TIGR01814">
    <property type="entry name" value="kynureninase"/>
    <property type="match status" value="1"/>
</dbReference>
<sequence length="5256" mass="579132">MPPFGPSSSSPTYYGGCGSRGPGRIPRSDLLVVGNDAPRASRKSGPKRPAAEARCRCGTTYTADSAFCRVCGEKRPSVPSVPPRGPNGQRTATPPRSVSPGARSWRSKPTTRPESAPSAPSVQRDYLPEVIQGLLAEHQETERRRPAALTPEKVLANLRRLRLRSGVRVHDIQDLIRQQRDGKLTVAEFRSLLREVGIKVDDALAQETFARLDRGGHHKISWAELWAAMAPTPSDVLKELRVAIHKKRMTVAELIQPYDSNADHILTAGEFHRLLDGLGFELDDAEVRHILHQIDLDGTRTISCKELEYALDQLGGSAPNERPTLSRETWKGDELVPPKGFTQTSPDLTMQVPEGAGGRPGRPLSPARPDQTVSQPDPPAATGALNEILREFDPSPLLVNPSSSSSSQKTTRPRPTLQDVMSQLRNLRLVRGISLADLKSTCDAGGDVKLTKDDLLKVLLRVGIQADAALAEQVFGFIDQNGNGKISWEELWAAARPSVDEVLQVLKAIKEQRGLSIERLLRQHDSSGDDKLAFSEFQKLLQSLSIDIDQETAAEVFKRLGRDGDKQLSVNAIVGKGTPEPGPLQDVMSQLRNLRLVRGISLADLKSTCDAGGDVKLTKDDLLKILLRVGIQADAALAEQVFGFIDQNGNGKISWEELWAAARPSVDEVLQVLKAIKEQRGLSIERLLRQHDSSGDDKLAFSEFQKLLQSLSIDIDQETAAEVFKRLDRDGDKQLSVNAIVGKGTPEPGPLQDVMSQLRNLRLVRGISLADLKSTCDAGGDVKLTKDDLLKVLLRVGIQADAALAEQVFGFIDQNGNGKISWEELWAAARPSVDEVLQVLKAIKEQRGLSIERLLRQHDSSGDDKLAFSEFQKLLQSLSIDIDQETAAEVFKRLDRDGDKQLSLRALFGFDSGGGRQAPTSPQGGSGRASGASGASADVLDDYLTREQLREMIIQAGVAAEDEEGLLNKIFQEIDTGRTGRVARRELWQKLDRFLPSGEEEAQIDAAMPMSRPRMPSPPRPATLPQPGRYESPRSASGYPLGSQAWELLHRIYRRLAGQDPNVPTISLIEEIRRDVHVRNERLLERPVVGIAFGQGPSISLDAALQHVLHQVAGERSVLEYTTWERFNWLLIEAQRFCQTEVRSPRPMDPRQPPGRPRSPRLESPARSPSRDGWSRWVLSAGGSMAGCPNPDEEPGGAIEWMTKELGFDREILYRLFDMFRQGAERPRLVGRDRFIQLVQASPRLQTALLMTPLISSTRVIQPMNWGDFLWYLSQVDAISISWSDILATACCCRTVSLGLATGQRHPSQMSPRISVAESRARLDEYRRRAEAQTPTRVSSPSSPSRNAIPSTSLPAVQKLAPKIPQHAQPTNFSESSPLAAIENSFARVSGPMPQQRMSRHPFLPDADDDFPPHFRGGYSDRMGPVPMAEMPKPPPPPPLAEPAGPDGCSKRLRFQVSRPYDPTEQDRIAAELRKIFDMRIKSAIEGSTSCDLRPGRLLKGDVDMPNRTQQLPIGHVSHAHGALPCVAHAAFHRQAVAGAVLLLAYTAGPRSRNKVPSSRPSAELYREGAAQNALDTIDGPKKEERQLQDQTAPYFFFTTPPYVNIVVFDSHDSNCDVNFESPPVTDPNLVGYPADGTDSLRQAHMACGVAPARFVFTTSDLSAYEDETIQAKMQIRITCNRAFFVESPTCENVLDATGDFPRIEECRFNEHEARLILQTRLKKQSTYSLTLKLLLPAGRMTAAENSYVFTTEFDPDDIIEGTKSSIDLGYTVPHAKDPTYGNDFTSRGYITGFFWQPTLTYESSPDVITVFTFGLRTFGFMNTDYNIDVVAHPTNVWKIGIPGTDCDQFTPPHIGTTCRLRSFQGALASEANGFRLDVGTTPMINLGSQATPQFSLVIRNPPSSVNMYWTATSFRIDEDQLPQEPFTVFIDKPISVMGMPTGQIVAFERGDVNVEQWVVLEFKPGNTIMPGQTMSGMIVILPPTSFTIVASAAPQLPNPTYNELPCTSWPEADRLAGRWICPIADTAPFKETTYGVRLKVVNPSEPGAARSWRVELWEEDASKPVAATRGIRGMEVSGPMQAALSQENQLLGSINTVRFDITPQQPIGNVPNTRLRVLAPPGFVVIKRCLGFQPIELPACECIGSDSNSFELVFSEPGAIQGGTQYSFQLQLQNPVNNIADADNVWSFDTLRPDGVARDTARSQGFFLYPYEFSSFVVVPLMRKPGPQTIVIRFISPLLIPFDDYVRVRAPLGVAWRASDLQFSTQGELTQANELGAKEPSVEYETPNELVVQLTTTAQANFEYGIAAVAEIPQTTPVPNAWWIEQYRRTGNPAPDSWRYIASKGASGFKTQVLINTKVDPFNIVAEGWQNPTLFVFETTIEVMPFLQATASGTELVPAVLLVEAPPGFTYICPLTETVYMPQYSIGLPADTTCSVDHNNLAERNKLYLEIPDGLKGDTRYAFTVDVVNARFVDPLRNVFRMATMLNGEVVEEATTAGFQLAQRMDNTRYIYDSLREDRRVEASANIVTFVLGTTMAVTDATVLEIRAPIGFRFLDACDGQVGWATWVPLMLPFPTFGLCQGMGAADSSMENIARLQVTGPWELGDYGLFVTVMNPMFTPARNFWGFTIYDTNMLPLMSESWVYGFDIQVVLNPMLKAYNQGNGVDGEAAINHIDISFMLSTRLPPQPNAAHAIVVTAPQGFFFPSICQSFTLDTFTPGFTGFPKGTGCNGNNGNILKISLPFMRELRNGTSYMFRALVVNPRETFTDVTSPDKYWRIESQYADGTMVDLNRVIPSFPILSRLRYFAVSTLSQVGLASTTYRIHFRTDESLPPQQTVHIYPPAGTTFGGLTDGACIDTDPVLLSLQFPTPLISGVTRLPEWVSCQVVSPTELRLRNEEPILGGRPLIAGPVFEFFIMNATNGESTPLLNLFQIEAMTSTLLGKEVWTAPGWVIYPELKLTSVSTANMGYGLYTNFTIMLQTITEVPSGGSIRIIAPDDYYFGPVIETAATRYDPLVSEPSPQGAGQERPSPTQVTICHILRPDNWACSLEFEPCVIMNELDELITLGMVLSPSQENARVGNRTICLDLRSKCDAGGKLSDLVSCSSQGSTLDLFIAPMVYLPARRLFQFLIQGYNARNPPVNSSMNMWHYMTRNADSENTILDEKPQVPGVSLIGIVLVDSMVPSNTKAMATSATCHGHGMAGNLRSPEGPQVSTVQVVGQERWMFDRLLVMLDHTVTASGKLSDWLLVMLDHTITASGKLSDWSLGPHGKEVLAQVSIRLLVMLDHTVTASGKLSDWYLDRLLSSDSPPTLGARSKIQAITWSADVETEKGRDGYWILEVQEWASSIFAAPGHARNLARRQADAAAALIRTSAEGTSVWPSADQGTASLAMQLDSGPVKRRATHALRSAVREALRWTDHGKVSPIRLADSLANCAVALHAPTSAIRSLCSLARVNVGLWSAVRNGSLRKHIALNGTEDQLREFGRSQEKFVTEEEVALWRDWLVTADAEIQDMEDTAPSAPVEKEPQKDSKKEEALKMQLLRDYQKSAVEAVRSVLPENCCVVLPCGAGKTRVGAALTSEFLESSPGCVVVLCLRREGIRQWKRELSQNWGISAYEAGAAQPGELTTSQVILVTYHRMLCERRRALAETSDGQPEAGGSSGSIAARLCAADRGLLIADECHMVPAPKICELLSSLLSSSRRLVGLTATLLRESGVNKEAAENGEGDVPWPLLGKCVFRETFANLAPEYLAPVRCVEVSVPVVGEWRKIFKKQQLAPAVCLSGGKWTVLERLLAKHADDSLLITVERCEQARQIATMFGIIPIDGSVPAAQMKDYLERFRQRKILALVATHVLDDSADFPELFVMIQMGGHFASRRQEQQRLGRLLRWGPVKRRRFEETGARPTFYDPSPVETSSCGVWGESSLSQKSKHCIVETQSFCKTFELRFSQSEVLVHQGTVEERMSRHRTRSVLGVNYESVDANSLLQSPESTLGNGSDFFPSRQKLQASSFRELDEQHQAAMKKTLAGCVELSKRVANSMQSGKKCREAKLSEIRKWLRGESSPGTTEDQDDEVLVCSSESGSSSSGRKRLPSTGDESKSSSSSNSSQTSNDSSGSSGLSGSSSLSTDSSKPKKTKAARKRSDQKAKKATAGEAKKGRGRGRGRNGRKAKGVASQPGPDPPEPTESPRCDPRAILRITFPVEYMRGENAAFSGPAIQTGYTFPQQVERRQSLNVVELEAIEEGYPANVPLVIILGLSNPEISPTRANNVWKFEAFSLSSGTDVLLNVNLNVTGFKIFGEFSGAYVTGTVLSPLAQNVVGIWFNLKSPLKASLETGQTSQMRLWLPPTFQPLPDCGTSLNLFSLSYDVGRELVKNPFPTTISYLSLPSGTYCFDHYDAASGQWYVEMTIEQEVSYGLDFAFEFALTNPLRTPPSADNVWRFETLQNDVILHLRRSVPGFDLEQIKEVRVTPSDTTTLLPLHRLEFYIMSDKYIPGGSKIEITAPNGFVFTCAFFSTDDGLANTTTCYVRENNIAEFTMDTSDPLAPNSPFRLFVYVSNPEFTPQQNYWNFRIISPLAKTLDMRDFVDSFDITGRLEVDIQATFPYFGQLNPLRVVFVQSTILNQADIGNELVLSGPDGFIFPVNCTDGFRLRLSNQVEQPTSNRGYDVGFVFPPEGMTCRGYDNATVSIRFPDGAGLLRNNYTLEVDVNNPGYPPNSTTWSFITRIRNDQEDERIADANRTLEGFGLVELLPMRQTPRAEEIVLPKVLQDKVRCLHCFLLSAARYLSAWLAELAAKGGANAKPFLEEAAKAVGKPLASLEVAKALDEKLSKLPSNQRSSFLVPRNGGLPETDASLAPPQEECVYLVGNSLGLQPSKTKELVCEELDKWASLGVNGHFTGDRPWMPIDENVLEQSAKVVGAEKSEVAIMNSLTVNLHLLFVSFFRPNGKRNKIMYEAAAFGSDYFAFESQARLHGLDPKEVLLPIKARDQELLRTEDIVSAIEAAGDTLATVCFGTVQYYTGQFFDVPTITNAAHKVGATAMWDCAHAVGNVDLKLHEWEVDGACWCNYKYLNSGPGAIGGFFVHRKHHDKGLPLLAGWWGQKQSTRFNMAHNWDPEADAGAWRLSNPPVLQTVSLLASLEVFSRTTMAELRGKSMLLTTYLESLLRDSFGADLSVITPSLPARGCQLSLKFSQEKACLATFSALEKRGIVVDHRKPNVIRVAPAPLYNTFVDVQRFCAAFREALEEATGEPAAKRAKA</sequence>
<dbReference type="EC" id="3.7.1.3" evidence="6"/>
<evidence type="ECO:0000313" key="13">
    <source>
        <dbReference type="Proteomes" id="UP001152797"/>
    </source>
</evidence>
<feature type="compositionally biased region" description="Basic residues" evidence="7">
    <location>
        <begin position="4156"/>
        <end position="4169"/>
    </location>
</feature>
<feature type="binding site" evidence="6">
    <location>
        <position position="5124"/>
    </location>
    <ligand>
        <name>pyridoxal 5'-phosphate</name>
        <dbReference type="ChEBI" id="CHEBI:597326"/>
    </ligand>
</feature>
<dbReference type="PROSITE" id="PS50222">
    <property type="entry name" value="EF_HAND_2"/>
    <property type="match status" value="5"/>
</dbReference>
<evidence type="ECO:0000256" key="5">
    <source>
        <dbReference type="ARBA" id="ARBA00022898"/>
    </source>
</evidence>
<feature type="region of interest" description="Disordered" evidence="7">
    <location>
        <begin position="4059"/>
        <end position="4191"/>
    </location>
</feature>
<dbReference type="Gene3D" id="3.40.50.300">
    <property type="entry name" value="P-loop containing nucleotide triphosphate hydrolases"/>
    <property type="match status" value="2"/>
</dbReference>
<feature type="binding site" evidence="6">
    <location>
        <position position="5041"/>
    </location>
    <ligand>
        <name>pyridoxal 5'-phosphate</name>
        <dbReference type="ChEBI" id="CHEBI:597326"/>
    </ligand>
</feature>
<feature type="domain" description="EF-hand" evidence="8">
    <location>
        <begin position="282"/>
        <end position="317"/>
    </location>
</feature>
<dbReference type="GO" id="GO:0019805">
    <property type="term" value="P:quinolinate biosynthetic process"/>
    <property type="evidence" value="ECO:0007669"/>
    <property type="project" value="UniProtKB-UniRule"/>
</dbReference>
<dbReference type="PANTHER" id="PTHR14084">
    <property type="entry name" value="KYNURENINASE"/>
    <property type="match status" value="1"/>
</dbReference>
<comment type="subunit">
    <text evidence="6">Homodimer.</text>
</comment>
<dbReference type="GO" id="GO:0030170">
    <property type="term" value="F:pyridoxal phosphate binding"/>
    <property type="evidence" value="ECO:0007669"/>
    <property type="project" value="UniProtKB-UniRule"/>
</dbReference>
<feature type="region of interest" description="Disordered" evidence="7">
    <location>
        <begin position="1328"/>
        <end position="1351"/>
    </location>
</feature>
<dbReference type="GO" id="GO:0034354">
    <property type="term" value="P:'de novo' NAD+ biosynthetic process from L-tryptophan"/>
    <property type="evidence" value="ECO:0007669"/>
    <property type="project" value="UniProtKB-UniRule"/>
</dbReference>
<dbReference type="Gene3D" id="3.90.1150.10">
    <property type="entry name" value="Aspartate Aminotransferase, domain 1"/>
    <property type="match status" value="1"/>
</dbReference>
<reference evidence="11" key="1">
    <citation type="submission" date="2022-10" db="EMBL/GenBank/DDBJ databases">
        <authorList>
            <person name="Chen Y."/>
            <person name="Dougan E. K."/>
            <person name="Chan C."/>
            <person name="Rhodes N."/>
            <person name="Thang M."/>
        </authorList>
    </citation>
    <scope>NUCLEOTIDE SEQUENCE</scope>
</reference>
<dbReference type="FunFam" id="3.40.640.10:FF:000031">
    <property type="entry name" value="Kynureninase"/>
    <property type="match status" value="1"/>
</dbReference>
<dbReference type="SMART" id="SM00490">
    <property type="entry name" value="HELICc"/>
    <property type="match status" value="1"/>
</dbReference>
<dbReference type="GO" id="GO:0005737">
    <property type="term" value="C:cytoplasm"/>
    <property type="evidence" value="ECO:0007669"/>
    <property type="project" value="UniProtKB-SubCell"/>
</dbReference>
<dbReference type="InterPro" id="IPR014001">
    <property type="entry name" value="Helicase_ATP-bd"/>
</dbReference>
<dbReference type="InterPro" id="IPR027417">
    <property type="entry name" value="P-loop_NTPase"/>
</dbReference>
<dbReference type="PROSITE" id="PS51192">
    <property type="entry name" value="HELICASE_ATP_BIND_1"/>
    <property type="match status" value="1"/>
</dbReference>
<gene>
    <name evidence="6" type="primary">KYNU</name>
    <name evidence="11" type="ORF">C1SCF055_LOCUS2620</name>
</gene>
<feature type="region of interest" description="Disordered" evidence="7">
    <location>
        <begin position="395"/>
        <end position="418"/>
    </location>
</feature>
<dbReference type="InterPro" id="IPR010111">
    <property type="entry name" value="Kynureninase"/>
</dbReference>
<protein>
    <recommendedName>
        <fullName evidence="6">Kynureninase</fullName>
        <ecNumber evidence="6">3.7.1.3</ecNumber>
    </recommendedName>
    <alternativeName>
        <fullName evidence="6">L-kynurenine hydrolase</fullName>
    </alternativeName>
</protein>
<comment type="catalytic activity">
    <reaction evidence="6">
        <text>L-kynurenine + H2O = anthranilate + L-alanine + H(+)</text>
        <dbReference type="Rhea" id="RHEA:16813"/>
        <dbReference type="ChEBI" id="CHEBI:15377"/>
        <dbReference type="ChEBI" id="CHEBI:15378"/>
        <dbReference type="ChEBI" id="CHEBI:16567"/>
        <dbReference type="ChEBI" id="CHEBI:57959"/>
        <dbReference type="ChEBI" id="CHEBI:57972"/>
        <dbReference type="EC" id="3.7.1.3"/>
    </reaction>
</comment>
<dbReference type="EMBL" id="CAMXCT010000121">
    <property type="protein sequence ID" value="CAI3974199.1"/>
    <property type="molecule type" value="Genomic_DNA"/>
</dbReference>
<evidence type="ECO:0000256" key="1">
    <source>
        <dbReference type="ARBA" id="ARBA00006637"/>
    </source>
</evidence>
<feature type="compositionally biased region" description="Basic and acidic residues" evidence="7">
    <location>
        <begin position="324"/>
        <end position="336"/>
    </location>
</feature>
<dbReference type="Pfam" id="PF16203">
    <property type="entry name" value="ERCC3_RAD25_C"/>
    <property type="match status" value="1"/>
</dbReference>
<comment type="cofactor">
    <cofactor evidence="6">
        <name>pyridoxal 5'-phosphate</name>
        <dbReference type="ChEBI" id="CHEBI:597326"/>
    </cofactor>
</comment>
<evidence type="ECO:0000313" key="11">
    <source>
        <dbReference type="EMBL" id="CAI3974199.1"/>
    </source>
</evidence>
<feature type="binding site" evidence="6">
    <location>
        <position position="5096"/>
    </location>
    <ligand>
        <name>pyridoxal 5'-phosphate</name>
        <dbReference type="ChEBI" id="CHEBI:597326"/>
    </ligand>
</feature>
<feature type="region of interest" description="Disordered" evidence="7">
    <location>
        <begin position="1141"/>
        <end position="1173"/>
    </location>
</feature>
<organism evidence="11">
    <name type="scientific">Cladocopium goreaui</name>
    <dbReference type="NCBI Taxonomy" id="2562237"/>
    <lineage>
        <taxon>Eukaryota</taxon>
        <taxon>Sar</taxon>
        <taxon>Alveolata</taxon>
        <taxon>Dinophyceae</taxon>
        <taxon>Suessiales</taxon>
        <taxon>Symbiodiniaceae</taxon>
        <taxon>Cladocopium</taxon>
    </lineage>
</organism>
<proteinExistence type="inferred from homology"/>
<evidence type="ECO:0000313" key="12">
    <source>
        <dbReference type="EMBL" id="CAL4761511.1"/>
    </source>
</evidence>
<dbReference type="SMART" id="SM00054">
    <property type="entry name" value="EFh"/>
    <property type="match status" value="12"/>
</dbReference>
<feature type="binding site" evidence="6">
    <location>
        <position position="4929"/>
    </location>
    <ligand>
        <name>pyridoxal 5'-phosphate</name>
        <dbReference type="ChEBI" id="CHEBI:597326"/>
    </ligand>
</feature>
<feature type="modified residue" description="N6-(pyridoxal phosphate)lysine" evidence="6">
    <location>
        <position position="5067"/>
    </location>
</feature>
<dbReference type="EMBL" id="CAMXCT020000121">
    <property type="protein sequence ID" value="CAL1127574.1"/>
    <property type="molecule type" value="Genomic_DNA"/>
</dbReference>
<dbReference type="GO" id="GO:0005509">
    <property type="term" value="F:calcium ion binding"/>
    <property type="evidence" value="ECO:0007669"/>
    <property type="project" value="InterPro"/>
</dbReference>
<feature type="compositionally biased region" description="Pro residues" evidence="7">
    <location>
        <begin position="1015"/>
        <end position="1024"/>
    </location>
</feature>
<evidence type="ECO:0000256" key="4">
    <source>
        <dbReference type="ARBA" id="ARBA00022837"/>
    </source>
</evidence>
<dbReference type="Gene3D" id="1.10.238.10">
    <property type="entry name" value="EF-hand"/>
    <property type="match status" value="5"/>
</dbReference>
<feature type="region of interest" description="Disordered" evidence="7">
    <location>
        <begin position="913"/>
        <end position="935"/>
    </location>
</feature>
<feature type="domain" description="Helicase C-terminal" evidence="10">
    <location>
        <begin position="3789"/>
        <end position="3953"/>
    </location>
</feature>